<feature type="domain" description="STAS" evidence="1">
    <location>
        <begin position="7"/>
        <end position="118"/>
    </location>
</feature>
<evidence type="ECO:0000259" key="1">
    <source>
        <dbReference type="PROSITE" id="PS50801"/>
    </source>
</evidence>
<dbReference type="AlphaFoldDB" id="K9X293"/>
<dbReference type="RefSeq" id="WP_015209409.1">
    <property type="nucleotide sequence ID" value="NC_019757.1"/>
</dbReference>
<organism evidence="2 3">
    <name type="scientific">Cylindrospermum stagnale PCC 7417</name>
    <dbReference type="NCBI Taxonomy" id="56107"/>
    <lineage>
        <taxon>Bacteria</taxon>
        <taxon>Bacillati</taxon>
        <taxon>Cyanobacteriota</taxon>
        <taxon>Cyanophyceae</taxon>
        <taxon>Nostocales</taxon>
        <taxon>Nostocaceae</taxon>
        <taxon>Cylindrospermum</taxon>
    </lineage>
</organism>
<dbReference type="PANTHER" id="PTHR33745:SF1">
    <property type="entry name" value="RSBT ANTAGONIST PROTEIN RSBS"/>
    <property type="match status" value="1"/>
</dbReference>
<evidence type="ECO:0000313" key="2">
    <source>
        <dbReference type="EMBL" id="AFZ26166.1"/>
    </source>
</evidence>
<protein>
    <submittedName>
        <fullName evidence="2">Anti-anti-sigma regulatory factor (Antagonist of anti-sigma factor)</fullName>
    </submittedName>
</protein>
<dbReference type="SUPFAM" id="SSF52091">
    <property type="entry name" value="SpoIIaa-like"/>
    <property type="match status" value="1"/>
</dbReference>
<dbReference type="Gene3D" id="3.30.750.24">
    <property type="entry name" value="STAS domain"/>
    <property type="match status" value="1"/>
</dbReference>
<dbReference type="eggNOG" id="COG1366">
    <property type="taxonomic scope" value="Bacteria"/>
</dbReference>
<dbReference type="InterPro" id="IPR036513">
    <property type="entry name" value="STAS_dom_sf"/>
</dbReference>
<dbReference type="STRING" id="56107.Cylst_4056"/>
<dbReference type="OrthoDB" id="9797171at2"/>
<dbReference type="KEGG" id="csg:Cylst_4056"/>
<accession>K9X293</accession>
<sequence length="143" mass="15909">MNGSDVPRIPLQLSQGCIVASIQIEITAEVLQQFRQDILERLHTNRARGIILDLSGVEIMDLQDFETLRRTLSMAAMMGVETILTGFQPGVASALVDLNADIDSIYAALDIDDAWQLMNSLRPVNQDTELLSENSHQEDLKEN</sequence>
<keyword evidence="3" id="KW-1185">Reference proteome</keyword>
<dbReference type="InterPro" id="IPR002645">
    <property type="entry name" value="STAS_dom"/>
</dbReference>
<dbReference type="InterPro" id="IPR051932">
    <property type="entry name" value="Bact_StressResp_Reg"/>
</dbReference>
<proteinExistence type="predicted"/>
<dbReference type="PANTHER" id="PTHR33745">
    <property type="entry name" value="RSBT ANTAGONIST PROTEIN RSBS-RELATED"/>
    <property type="match status" value="1"/>
</dbReference>
<dbReference type="PROSITE" id="PS50801">
    <property type="entry name" value="STAS"/>
    <property type="match status" value="1"/>
</dbReference>
<reference evidence="2 3" key="1">
    <citation type="submission" date="2012-06" db="EMBL/GenBank/DDBJ databases">
        <title>Finished chromosome of genome of Cylindrospermum stagnale PCC 7417.</title>
        <authorList>
            <consortium name="US DOE Joint Genome Institute"/>
            <person name="Gugger M."/>
            <person name="Coursin T."/>
            <person name="Rippka R."/>
            <person name="Tandeau De Marsac N."/>
            <person name="Huntemann M."/>
            <person name="Wei C.-L."/>
            <person name="Han J."/>
            <person name="Detter J.C."/>
            <person name="Han C."/>
            <person name="Tapia R."/>
            <person name="Chen A."/>
            <person name="Kyrpides N."/>
            <person name="Mavromatis K."/>
            <person name="Markowitz V."/>
            <person name="Szeto E."/>
            <person name="Ivanova N."/>
            <person name="Pagani I."/>
            <person name="Pati A."/>
            <person name="Goodwin L."/>
            <person name="Nordberg H.P."/>
            <person name="Cantor M.N."/>
            <person name="Hua S.X."/>
            <person name="Woyke T."/>
            <person name="Kerfeld C.A."/>
        </authorList>
    </citation>
    <scope>NUCLEOTIDE SEQUENCE [LARGE SCALE GENOMIC DNA]</scope>
    <source>
        <strain evidence="2 3">PCC 7417</strain>
    </source>
</reference>
<evidence type="ECO:0000313" key="3">
    <source>
        <dbReference type="Proteomes" id="UP000010475"/>
    </source>
</evidence>
<dbReference type="CDD" id="cd07041">
    <property type="entry name" value="STAS_RsbR_RsbS_like"/>
    <property type="match status" value="1"/>
</dbReference>
<dbReference type="HOGENOM" id="CLU_138490_1_0_3"/>
<dbReference type="Pfam" id="PF01740">
    <property type="entry name" value="STAS"/>
    <property type="match status" value="1"/>
</dbReference>
<name>K9X293_9NOST</name>
<gene>
    <name evidence="2" type="ORF">Cylst_4056</name>
</gene>
<dbReference type="Proteomes" id="UP000010475">
    <property type="component" value="Chromosome"/>
</dbReference>
<dbReference type="EMBL" id="CP003642">
    <property type="protein sequence ID" value="AFZ26166.1"/>
    <property type="molecule type" value="Genomic_DNA"/>
</dbReference>